<dbReference type="EMBL" id="MU826496">
    <property type="protein sequence ID" value="KAJ7375760.1"/>
    <property type="molecule type" value="Genomic_DNA"/>
</dbReference>
<sequence>MALEDELCPENVQELLKLLSCIKNNTNEAQVESCMSLLAEGLDEEEDVDRLETERAHCTVQSAMRDYKTSYKNSTTRLLCALQTPGALVRKTRSDALDNGAVGAVLYAMSHFGEDEEFLYSGVRSFNAITVRRSVGAGELYKRGEKIHEKISYGGGNHGETREI</sequence>
<accession>A0A9W9Z6F7</accession>
<protein>
    <submittedName>
        <fullName evidence="1">Uncharacterized protein</fullName>
    </submittedName>
</protein>
<evidence type="ECO:0000313" key="2">
    <source>
        <dbReference type="Proteomes" id="UP001163046"/>
    </source>
</evidence>
<proteinExistence type="predicted"/>
<comment type="caution">
    <text evidence="1">The sequence shown here is derived from an EMBL/GenBank/DDBJ whole genome shotgun (WGS) entry which is preliminary data.</text>
</comment>
<feature type="non-terminal residue" evidence="1">
    <location>
        <position position="164"/>
    </location>
</feature>
<dbReference type="Proteomes" id="UP001163046">
    <property type="component" value="Unassembled WGS sequence"/>
</dbReference>
<keyword evidence="2" id="KW-1185">Reference proteome</keyword>
<organism evidence="1 2">
    <name type="scientific">Desmophyllum pertusum</name>
    <dbReference type="NCBI Taxonomy" id="174260"/>
    <lineage>
        <taxon>Eukaryota</taxon>
        <taxon>Metazoa</taxon>
        <taxon>Cnidaria</taxon>
        <taxon>Anthozoa</taxon>
        <taxon>Hexacorallia</taxon>
        <taxon>Scleractinia</taxon>
        <taxon>Caryophylliina</taxon>
        <taxon>Caryophylliidae</taxon>
        <taxon>Desmophyllum</taxon>
    </lineage>
</organism>
<evidence type="ECO:0000313" key="1">
    <source>
        <dbReference type="EMBL" id="KAJ7375760.1"/>
    </source>
</evidence>
<gene>
    <name evidence="1" type="ORF">OS493_039046</name>
</gene>
<dbReference type="AlphaFoldDB" id="A0A9W9Z6F7"/>
<name>A0A9W9Z6F7_9CNID</name>
<reference evidence="1" key="1">
    <citation type="submission" date="2023-01" db="EMBL/GenBank/DDBJ databases">
        <title>Genome assembly of the deep-sea coral Lophelia pertusa.</title>
        <authorList>
            <person name="Herrera S."/>
            <person name="Cordes E."/>
        </authorList>
    </citation>
    <scope>NUCLEOTIDE SEQUENCE</scope>
    <source>
        <strain evidence="1">USNM1676648</strain>
        <tissue evidence="1">Polyp</tissue>
    </source>
</reference>